<dbReference type="RefSeq" id="WP_003181054.1">
    <property type="nucleotide sequence ID" value="NZ_CM007615.1"/>
</dbReference>
<proteinExistence type="predicted"/>
<dbReference type="EMBL" id="NILC01000030">
    <property type="protein sequence ID" value="TWL22069.1"/>
    <property type="molecule type" value="Genomic_DNA"/>
</dbReference>
<dbReference type="Proteomes" id="UP000595038">
    <property type="component" value="Chromosome"/>
</dbReference>
<dbReference type="EMBL" id="CP065647">
    <property type="protein sequence ID" value="QPR71952.1"/>
    <property type="molecule type" value="Genomic_DNA"/>
</dbReference>
<dbReference type="Proteomes" id="UP000435910">
    <property type="component" value="Unassembled WGS sequence"/>
</dbReference>
<gene>
    <name evidence="3" type="ORF">CHCC16736_0532</name>
    <name evidence="2" type="ORF">I6G80_19325</name>
</gene>
<sequence length="71" mass="8161">MCRNGKDMDETTKERNVIMKRKVARNEAALNNKTPAESMHDHQYMTQYDAENGDRGANRNSKHGKQGESHQ</sequence>
<dbReference type="AlphaFoldDB" id="A0A1Y0YJT1"/>
<evidence type="ECO:0000313" key="5">
    <source>
        <dbReference type="Proteomes" id="UP000595038"/>
    </source>
</evidence>
<evidence type="ECO:0000313" key="2">
    <source>
        <dbReference type="EMBL" id="QPR71952.1"/>
    </source>
</evidence>
<reference evidence="2 5" key="2">
    <citation type="submission" date="2020-12" db="EMBL/GenBank/DDBJ databases">
        <title>FDA dAtabase for Regulatory Grade micrObial Sequences (FDA-ARGOS): Supporting development and validation of Infectious Disease Dx tests.</title>
        <authorList>
            <person name="Nelson B."/>
            <person name="Plummer A."/>
            <person name="Tallon L."/>
            <person name="Sadzewicz L."/>
            <person name="Zhao X."/>
            <person name="Boylan J."/>
            <person name="Ott S."/>
            <person name="Bowen H."/>
            <person name="Vavikolanu K."/>
            <person name="Mehta A."/>
            <person name="Aluvathingal J."/>
            <person name="Nadendla S."/>
            <person name="Myers T."/>
            <person name="Yan Y."/>
            <person name="Sichtig H."/>
        </authorList>
    </citation>
    <scope>NUCLEOTIDE SEQUENCE [LARGE SCALE GENOMIC DNA]</scope>
    <source>
        <strain evidence="2 5">FDAARGOS_923</strain>
    </source>
</reference>
<feature type="region of interest" description="Disordered" evidence="1">
    <location>
        <begin position="23"/>
        <end position="71"/>
    </location>
</feature>
<name>A0A1Y0YJT1_BACLI</name>
<reference evidence="3 4" key="1">
    <citation type="submission" date="2019-06" db="EMBL/GenBank/DDBJ databases">
        <title>Genome sequence analysis of &gt;100 Bacillus licheniformis strains suggests intrinsic resistance to this species.</title>
        <authorList>
            <person name="Wels M."/>
            <person name="Siezen R.J."/>
            <person name="Johansen E."/>
            <person name="Stuer-Lauridsen B."/>
            <person name="Bjerre K."/>
            <person name="Nielsen B.K.K."/>
        </authorList>
    </citation>
    <scope>NUCLEOTIDE SEQUENCE [LARGE SCALE GENOMIC DNA]</scope>
    <source>
        <strain evidence="3 4">BAC-16736</strain>
    </source>
</reference>
<evidence type="ECO:0000313" key="3">
    <source>
        <dbReference type="EMBL" id="TWL22069.1"/>
    </source>
</evidence>
<evidence type="ECO:0000313" key="4">
    <source>
        <dbReference type="Proteomes" id="UP000435910"/>
    </source>
</evidence>
<organism evidence="3 4">
    <name type="scientific">Bacillus licheniformis</name>
    <dbReference type="NCBI Taxonomy" id="1402"/>
    <lineage>
        <taxon>Bacteria</taxon>
        <taxon>Bacillati</taxon>
        <taxon>Bacillota</taxon>
        <taxon>Bacilli</taxon>
        <taxon>Bacillales</taxon>
        <taxon>Bacillaceae</taxon>
        <taxon>Bacillus</taxon>
    </lineage>
</organism>
<accession>A0A1Y0YJT1</accession>
<protein>
    <submittedName>
        <fullName evidence="3">Uncharacterized protein</fullName>
    </submittedName>
</protein>
<evidence type="ECO:0000256" key="1">
    <source>
        <dbReference type="SAM" id="MobiDB-lite"/>
    </source>
</evidence>